<reference evidence="4" key="1">
    <citation type="submission" date="2010-07" db="EMBL/GenBank/DDBJ databases">
        <title>The genome sequence of Gaeumannomyces graminis var. tritici strain R3-111a-1.</title>
        <authorList>
            <consortium name="The Broad Institute Genome Sequencing Platform"/>
            <person name="Ma L.-J."/>
            <person name="Dead R."/>
            <person name="Young S."/>
            <person name="Zeng Q."/>
            <person name="Koehrsen M."/>
            <person name="Alvarado L."/>
            <person name="Berlin A."/>
            <person name="Chapman S.B."/>
            <person name="Chen Z."/>
            <person name="Freedman E."/>
            <person name="Gellesch M."/>
            <person name="Goldberg J."/>
            <person name="Griggs A."/>
            <person name="Gujja S."/>
            <person name="Heilman E.R."/>
            <person name="Heiman D."/>
            <person name="Hepburn T."/>
            <person name="Howarth C."/>
            <person name="Jen D."/>
            <person name="Larson L."/>
            <person name="Mehta T."/>
            <person name="Neiman D."/>
            <person name="Pearson M."/>
            <person name="Roberts A."/>
            <person name="Saif S."/>
            <person name="Shea T."/>
            <person name="Shenoy N."/>
            <person name="Sisk P."/>
            <person name="Stolte C."/>
            <person name="Sykes S."/>
            <person name="Walk T."/>
            <person name="White J."/>
            <person name="Yandava C."/>
            <person name="Haas B."/>
            <person name="Nusbaum C."/>
            <person name="Birren B."/>
        </authorList>
    </citation>
    <scope>NUCLEOTIDE SEQUENCE [LARGE SCALE GENOMIC DNA]</scope>
    <source>
        <strain evidence="4">R3-111a-1</strain>
    </source>
</reference>
<dbReference type="eggNOG" id="ENOG502RVK0">
    <property type="taxonomic scope" value="Eukaryota"/>
</dbReference>
<dbReference type="Proteomes" id="UP000006039">
    <property type="component" value="Unassembled WGS sequence"/>
</dbReference>
<feature type="compositionally biased region" description="Basic and acidic residues" evidence="1">
    <location>
        <begin position="33"/>
        <end position="54"/>
    </location>
</feature>
<gene>
    <name evidence="3" type="primary">20353237</name>
    <name evidence="2" type="ORF">GGTG_12779</name>
</gene>
<dbReference type="RefSeq" id="XP_009228944.1">
    <property type="nucleotide sequence ID" value="XM_009230680.1"/>
</dbReference>
<dbReference type="GeneID" id="20353237"/>
<evidence type="ECO:0000313" key="3">
    <source>
        <dbReference type="EnsemblFungi" id="EJT69896"/>
    </source>
</evidence>
<protein>
    <submittedName>
        <fullName evidence="2 3">Uncharacterized protein</fullName>
    </submittedName>
</protein>
<dbReference type="EMBL" id="GL385403">
    <property type="protein sequence ID" value="EJT69896.1"/>
    <property type="molecule type" value="Genomic_DNA"/>
</dbReference>
<reference evidence="2" key="3">
    <citation type="submission" date="2010-09" db="EMBL/GenBank/DDBJ databases">
        <title>Annotation of Gaeumannomyces graminis var. tritici R3-111a-1.</title>
        <authorList>
            <consortium name="The Broad Institute Genome Sequencing Platform"/>
            <person name="Ma L.-J."/>
            <person name="Dead R."/>
            <person name="Young S.K."/>
            <person name="Zeng Q."/>
            <person name="Gargeya S."/>
            <person name="Fitzgerald M."/>
            <person name="Haas B."/>
            <person name="Abouelleil A."/>
            <person name="Alvarado L."/>
            <person name="Arachchi H.M."/>
            <person name="Berlin A."/>
            <person name="Brown A."/>
            <person name="Chapman S.B."/>
            <person name="Chen Z."/>
            <person name="Dunbar C."/>
            <person name="Freedman E."/>
            <person name="Gearin G."/>
            <person name="Gellesch M."/>
            <person name="Goldberg J."/>
            <person name="Griggs A."/>
            <person name="Gujja S."/>
            <person name="Heiman D."/>
            <person name="Howarth C."/>
            <person name="Larson L."/>
            <person name="Lui A."/>
            <person name="MacDonald P.J.P."/>
            <person name="Mehta T."/>
            <person name="Montmayeur A."/>
            <person name="Murphy C."/>
            <person name="Neiman D."/>
            <person name="Pearson M."/>
            <person name="Priest M."/>
            <person name="Roberts A."/>
            <person name="Saif S."/>
            <person name="Shea T."/>
            <person name="Shenoy N."/>
            <person name="Sisk P."/>
            <person name="Stolte C."/>
            <person name="Sykes S."/>
            <person name="Yandava C."/>
            <person name="Wortman J."/>
            <person name="Nusbaum C."/>
            <person name="Birren B."/>
        </authorList>
    </citation>
    <scope>NUCLEOTIDE SEQUENCE</scope>
    <source>
        <strain evidence="2">R3-111a-1</strain>
    </source>
</reference>
<evidence type="ECO:0000256" key="1">
    <source>
        <dbReference type="SAM" id="MobiDB-lite"/>
    </source>
</evidence>
<evidence type="ECO:0000313" key="4">
    <source>
        <dbReference type="Proteomes" id="UP000006039"/>
    </source>
</evidence>
<organism evidence="2">
    <name type="scientific">Gaeumannomyces tritici (strain R3-111a-1)</name>
    <name type="common">Wheat and barley take-all root rot fungus</name>
    <name type="synonym">Gaeumannomyces graminis var. tritici</name>
    <dbReference type="NCBI Taxonomy" id="644352"/>
    <lineage>
        <taxon>Eukaryota</taxon>
        <taxon>Fungi</taxon>
        <taxon>Dikarya</taxon>
        <taxon>Ascomycota</taxon>
        <taxon>Pezizomycotina</taxon>
        <taxon>Sordariomycetes</taxon>
        <taxon>Sordariomycetidae</taxon>
        <taxon>Magnaporthales</taxon>
        <taxon>Magnaporthaceae</taxon>
        <taxon>Gaeumannomyces</taxon>
    </lineage>
</organism>
<feature type="region of interest" description="Disordered" evidence="1">
    <location>
        <begin position="1"/>
        <end position="101"/>
    </location>
</feature>
<dbReference type="VEuPathDB" id="FungiDB:GGTG_12779"/>
<accession>J3PGZ9</accession>
<reference evidence="3" key="5">
    <citation type="submission" date="2018-04" db="UniProtKB">
        <authorList>
            <consortium name="EnsemblFungi"/>
        </authorList>
    </citation>
    <scope>IDENTIFICATION</scope>
    <source>
        <strain evidence="3">R3-111a-1</strain>
    </source>
</reference>
<dbReference type="AlphaFoldDB" id="J3PGZ9"/>
<dbReference type="EnsemblFungi" id="EJT69896">
    <property type="protein sequence ID" value="EJT69896"/>
    <property type="gene ID" value="GGTG_12779"/>
</dbReference>
<sequence length="335" mass="36663">MGGFHRLAAKIGLGKSNESTDDQCVAQGSSSAELRHGQDIKHTTITKKEGKDTDAQGPLTPPPDYEPGPQQPQQQQPPQQFNAPQPQHRGQPWQQLPQQQPQNEVLRQFPDKFNLYSTNYGFSRTFVIGNQEHPQIYAVCLHSGFSSSPPVVLHNGPDPDRSDVLAAVEFASFGGDYTLTLPPMPGRPGVASEVEVEADFGFTSRCYRFGVEVGRLGVTEARVEQFEWRHSHGAAVDSLAGSWSGWKLVRMSRAPPPGASGGSPPGKFMTSDGFEVVAVWASAVISMSQAAHFDFVGTGTTGLLGERWAVAAVMSALGIWERERRQRQRSRNHHH</sequence>
<feature type="compositionally biased region" description="Pro residues" evidence="1">
    <location>
        <begin position="59"/>
        <end position="70"/>
    </location>
</feature>
<reference evidence="3" key="4">
    <citation type="journal article" date="2015" name="G3 (Bethesda)">
        <title>Genome sequences of three phytopathogenic species of the Magnaporthaceae family of fungi.</title>
        <authorList>
            <person name="Okagaki L.H."/>
            <person name="Nunes C.C."/>
            <person name="Sailsbery J."/>
            <person name="Clay B."/>
            <person name="Brown D."/>
            <person name="John T."/>
            <person name="Oh Y."/>
            <person name="Young N."/>
            <person name="Fitzgerald M."/>
            <person name="Haas B.J."/>
            <person name="Zeng Q."/>
            <person name="Young S."/>
            <person name="Adiconis X."/>
            <person name="Fan L."/>
            <person name="Levin J.Z."/>
            <person name="Mitchell T.K."/>
            <person name="Okubara P.A."/>
            <person name="Farman M.L."/>
            <person name="Kohn L.M."/>
            <person name="Birren B."/>
            <person name="Ma L.-J."/>
            <person name="Dean R.A."/>
        </authorList>
    </citation>
    <scope>NUCLEOTIDE SEQUENCE</scope>
    <source>
        <strain evidence="3">R3-111a-1</strain>
    </source>
</reference>
<proteinExistence type="predicted"/>
<evidence type="ECO:0000313" key="2">
    <source>
        <dbReference type="EMBL" id="EJT69896.1"/>
    </source>
</evidence>
<dbReference type="OrthoDB" id="5073671at2759"/>
<name>J3PGZ9_GAET3</name>
<feature type="compositionally biased region" description="Low complexity" evidence="1">
    <location>
        <begin position="71"/>
        <end position="101"/>
    </location>
</feature>
<keyword evidence="4" id="KW-1185">Reference proteome</keyword>
<dbReference type="HOGENOM" id="CLU_061850_0_1_1"/>
<reference evidence="2" key="2">
    <citation type="submission" date="2010-07" db="EMBL/GenBank/DDBJ databases">
        <authorList>
            <consortium name="The Broad Institute Genome Sequencing Platform"/>
            <consortium name="Broad Institute Genome Sequencing Center for Infectious Disease"/>
            <person name="Ma L.-J."/>
            <person name="Dead R."/>
            <person name="Young S."/>
            <person name="Zeng Q."/>
            <person name="Koehrsen M."/>
            <person name="Alvarado L."/>
            <person name="Berlin A."/>
            <person name="Chapman S.B."/>
            <person name="Chen Z."/>
            <person name="Freedman E."/>
            <person name="Gellesch M."/>
            <person name="Goldberg J."/>
            <person name="Griggs A."/>
            <person name="Gujja S."/>
            <person name="Heilman E.R."/>
            <person name="Heiman D."/>
            <person name="Hepburn T."/>
            <person name="Howarth C."/>
            <person name="Jen D."/>
            <person name="Larson L."/>
            <person name="Mehta T."/>
            <person name="Neiman D."/>
            <person name="Pearson M."/>
            <person name="Roberts A."/>
            <person name="Saif S."/>
            <person name="Shea T."/>
            <person name="Shenoy N."/>
            <person name="Sisk P."/>
            <person name="Stolte C."/>
            <person name="Sykes S."/>
            <person name="Walk T."/>
            <person name="White J."/>
            <person name="Yandava C."/>
            <person name="Haas B."/>
            <person name="Nusbaum C."/>
            <person name="Birren B."/>
        </authorList>
    </citation>
    <scope>NUCLEOTIDE SEQUENCE</scope>
    <source>
        <strain evidence="2">R3-111a-1</strain>
    </source>
</reference>